<evidence type="ECO:0000256" key="16">
    <source>
        <dbReference type="PIRSR" id="PIRSR000137-2"/>
    </source>
</evidence>
<reference evidence="19" key="1">
    <citation type="submission" date="2021-02" db="EMBL/GenBank/DDBJ databases">
        <title>Psilocybe cubensis genome.</title>
        <authorList>
            <person name="Mckernan K.J."/>
            <person name="Crawford S."/>
            <person name="Trippe A."/>
            <person name="Kane L.T."/>
            <person name="Mclaughlin S."/>
        </authorList>
    </citation>
    <scope>NUCLEOTIDE SEQUENCE [LARGE SCALE GENOMIC DNA]</scope>
    <source>
        <strain evidence="19">MGC-MH-2018</strain>
    </source>
</reference>
<dbReference type="GO" id="GO:0005576">
    <property type="term" value="C:extracellular region"/>
    <property type="evidence" value="ECO:0007669"/>
    <property type="project" value="UniProtKB-SubCell"/>
</dbReference>
<dbReference type="EMBL" id="JAFIQS010000017">
    <property type="protein sequence ID" value="KAG5162763.1"/>
    <property type="molecule type" value="Genomic_DNA"/>
</dbReference>
<dbReference type="Pfam" id="PF00732">
    <property type="entry name" value="GMC_oxred_N"/>
    <property type="match status" value="1"/>
</dbReference>
<dbReference type="SUPFAM" id="SSF54373">
    <property type="entry name" value="FAD-linked reductases, C-terminal domain"/>
    <property type="match status" value="1"/>
</dbReference>
<evidence type="ECO:0000256" key="2">
    <source>
        <dbReference type="ARBA" id="ARBA00004613"/>
    </source>
</evidence>
<comment type="catalytic activity">
    <reaction evidence="12">
        <text>pyranose + acceptor = pyranos-3-ulose + reduced acceptor.</text>
        <dbReference type="EC" id="1.1.99.29"/>
    </reaction>
</comment>
<evidence type="ECO:0000256" key="9">
    <source>
        <dbReference type="ARBA" id="ARBA00024699"/>
    </source>
</evidence>
<evidence type="ECO:0000256" key="1">
    <source>
        <dbReference type="ARBA" id="ARBA00001974"/>
    </source>
</evidence>
<feature type="active site" description="Proton donor" evidence="15">
    <location>
        <position position="556"/>
    </location>
</feature>
<feature type="active site" description="Proton acceptor" evidence="15">
    <location>
        <position position="601"/>
    </location>
</feature>
<comment type="catalytic activity">
    <reaction evidence="11">
        <text>pyranose + acceptor = pyranos-2,3-diulose + reduced acceptor.</text>
        <dbReference type="EC" id="1.1.99.29"/>
    </reaction>
</comment>
<dbReference type="PIRSF" id="PIRSF000137">
    <property type="entry name" value="Alcohol_oxidase"/>
    <property type="match status" value="1"/>
</dbReference>
<evidence type="ECO:0000256" key="4">
    <source>
        <dbReference type="ARBA" id="ARBA00011245"/>
    </source>
</evidence>
<dbReference type="PROSITE" id="PS00624">
    <property type="entry name" value="GMC_OXRED_2"/>
    <property type="match status" value="1"/>
</dbReference>
<comment type="catalytic activity">
    <reaction evidence="13">
        <text>a pyranoside + acceptor = a pyranosid-3-ulose + reduced acceptor.</text>
        <dbReference type="EC" id="1.1.99.29"/>
    </reaction>
</comment>
<comment type="subcellular location">
    <subcellularLocation>
        <location evidence="2">Secreted</location>
    </subcellularLocation>
</comment>
<protein>
    <recommendedName>
        <fullName evidence="5">pyranose dehydrogenase (acceptor)</fullName>
        <ecNumber evidence="5">1.1.99.29</ecNumber>
    </recommendedName>
</protein>
<evidence type="ECO:0000256" key="3">
    <source>
        <dbReference type="ARBA" id="ARBA00010790"/>
    </source>
</evidence>
<sequence>MTPAPWTLRSHACFFVLFLLLNRFFLPTGAIIITLPLQFNTSVYDYVIVGGGTAGLVIANRLTENSSITVLVLEAGINDQKNVPLQVPFLGPILAPNTEFDWNTTTVVQPGLNNRTVPFNRGRVLGGSSSINFMFHQYGTMDDWNRLASVVGDPGWNWTNIRQYIAKHDKIVQPADAHDTTGQIVTADHGTAGEVPISLPGSNLSIDSRVLSTTQQLSAEFPFNEDTAGGNHTMLGLGFIQSSIGDGTRSSSSSTYLAGANDRPNLVVLVNATAVVLLQTGMNASSGEPVYGKLQFVQSPPPGNLTLGTKHTVTAMKSIILSAGTVGTSQLLQLSGIGDSTALTRLQIDTTIHNPSVGANLSDHILIPNIFQVTTNDTLDSLLRNTSGAAAAAMAQWKLNKTGDFANTVANNYGFVKIPDNSTIFKMAIDTAAGPNSPHWEIIFSNLFFQPGVEVPPTGNFLTVVTIIVAPKSRGTVALQSANPLIPPLVDPQYISAEFDKLAAIESVHGVQRFLAAPAWAGYISAPFGQTFAAALTGNDTLIEAYVRSVALSAFHGVGTAAMAPVGATWGVVNPDLTLKGAGGSVRIVDASVFPFTPSCHTQGPVYLLAERAADLIKAAQ</sequence>
<dbReference type="InterPro" id="IPR007867">
    <property type="entry name" value="GMC_OxRtase_C"/>
</dbReference>
<evidence type="ECO:0000256" key="8">
    <source>
        <dbReference type="ARBA" id="ARBA00022827"/>
    </source>
</evidence>
<dbReference type="SUPFAM" id="SSF51905">
    <property type="entry name" value="FAD/NAD(P)-binding domain"/>
    <property type="match status" value="1"/>
</dbReference>
<evidence type="ECO:0000256" key="11">
    <source>
        <dbReference type="ARBA" id="ARBA00034010"/>
    </source>
</evidence>
<comment type="cofactor">
    <cofactor evidence="1 16">
        <name>FAD</name>
        <dbReference type="ChEBI" id="CHEBI:57692"/>
    </cofactor>
</comment>
<dbReference type="GO" id="GO:0033718">
    <property type="term" value="F:pyranose dehydrogenase (acceptor) activity"/>
    <property type="evidence" value="ECO:0007669"/>
    <property type="project" value="UniProtKB-EC"/>
</dbReference>
<comment type="function">
    <text evidence="9">Catalyzes the single-oxidation or sequential double oxidation reaction of carbohydrates primarily at carbon-2 and/or carbon-3 with the concomitant reduction of the flavin. The enzyme exhibits a broad sugar substrate specificity, oxidizing different aldopyranoses to the corresponding C-1, C-2, C-3 or C-1,2, C-2,3 and C-3,4 (di)dehydro sugars with substrate-specific regioselectivity. Accepts only a narrow range of electron acceptors such as substituted benzoquinones and complexed metal ions and reacts extremely slowly with O(2) as acceptor. May play a role in the natural recycling of plant matter by oxidizing all major monosaccharides in lignocellulose and by reducing quinone compounds or reactive radical species generated during lignin depolymerization.</text>
</comment>
<comment type="subunit">
    <text evidence="4">Monomer.</text>
</comment>
<dbReference type="InterPro" id="IPR000172">
    <property type="entry name" value="GMC_OxRdtase_N"/>
</dbReference>
<proteinExistence type="inferred from homology"/>
<evidence type="ECO:0000256" key="13">
    <source>
        <dbReference type="ARBA" id="ARBA00034050"/>
    </source>
</evidence>
<keyword evidence="17" id="KW-0812">Transmembrane</keyword>
<keyword evidence="17" id="KW-0472">Membrane</keyword>
<evidence type="ECO:0000313" key="19">
    <source>
        <dbReference type="EMBL" id="KAG5162763.1"/>
    </source>
</evidence>
<dbReference type="Gene3D" id="3.30.560.10">
    <property type="entry name" value="Glucose Oxidase, domain 3"/>
    <property type="match status" value="1"/>
</dbReference>
<evidence type="ECO:0000256" key="5">
    <source>
        <dbReference type="ARBA" id="ARBA00013177"/>
    </source>
</evidence>
<dbReference type="InterPro" id="IPR012132">
    <property type="entry name" value="GMC_OxRdtase"/>
</dbReference>
<comment type="similarity">
    <text evidence="3">Belongs to the GMC oxidoreductase family.</text>
</comment>
<evidence type="ECO:0000256" key="10">
    <source>
        <dbReference type="ARBA" id="ARBA00033986"/>
    </source>
</evidence>
<name>A0A8H7XN87_PSICU</name>
<dbReference type="OrthoDB" id="269227at2759"/>
<dbReference type="PANTHER" id="PTHR11552">
    <property type="entry name" value="GLUCOSE-METHANOL-CHOLINE GMC OXIDOREDUCTASE"/>
    <property type="match status" value="1"/>
</dbReference>
<keyword evidence="7" id="KW-0285">Flavoprotein</keyword>
<evidence type="ECO:0000259" key="18">
    <source>
        <dbReference type="PROSITE" id="PS00624"/>
    </source>
</evidence>
<feature type="binding site" evidence="16">
    <location>
        <position position="124"/>
    </location>
    <ligand>
        <name>FAD</name>
        <dbReference type="ChEBI" id="CHEBI:57692"/>
    </ligand>
</feature>
<accession>A0A8H7XN87</accession>
<evidence type="ECO:0000256" key="6">
    <source>
        <dbReference type="ARBA" id="ARBA00022525"/>
    </source>
</evidence>
<feature type="domain" description="Glucose-methanol-choline oxidoreductase N-terminal" evidence="18">
    <location>
        <begin position="324"/>
        <end position="338"/>
    </location>
</feature>
<dbReference type="AlphaFoldDB" id="A0A8H7XN87"/>
<evidence type="ECO:0000256" key="14">
    <source>
        <dbReference type="ARBA" id="ARBA00034059"/>
    </source>
</evidence>
<dbReference type="InterPro" id="IPR036188">
    <property type="entry name" value="FAD/NAD-bd_sf"/>
</dbReference>
<dbReference type="GO" id="GO:0050660">
    <property type="term" value="F:flavin adenine dinucleotide binding"/>
    <property type="evidence" value="ECO:0007669"/>
    <property type="project" value="InterPro"/>
</dbReference>
<evidence type="ECO:0000256" key="15">
    <source>
        <dbReference type="PIRSR" id="PIRSR000137-1"/>
    </source>
</evidence>
<dbReference type="Gene3D" id="3.50.50.60">
    <property type="entry name" value="FAD/NAD(P)-binding domain"/>
    <property type="match status" value="1"/>
</dbReference>
<dbReference type="Pfam" id="PF05199">
    <property type="entry name" value="GMC_oxred_C"/>
    <property type="match status" value="1"/>
</dbReference>
<gene>
    <name evidence="19" type="ORF">JR316_012147</name>
</gene>
<keyword evidence="17" id="KW-1133">Transmembrane helix</keyword>
<evidence type="ECO:0000256" key="7">
    <source>
        <dbReference type="ARBA" id="ARBA00022630"/>
    </source>
</evidence>
<comment type="catalytic activity">
    <reaction evidence="14">
        <text>a pyranoside + acceptor = a pyranosid-3,4-diulose + reduced acceptor.</text>
        <dbReference type="EC" id="1.1.99.29"/>
    </reaction>
</comment>
<organism evidence="19">
    <name type="scientific">Psilocybe cubensis</name>
    <name type="common">Psychedelic mushroom</name>
    <name type="synonym">Stropharia cubensis</name>
    <dbReference type="NCBI Taxonomy" id="181762"/>
    <lineage>
        <taxon>Eukaryota</taxon>
        <taxon>Fungi</taxon>
        <taxon>Dikarya</taxon>
        <taxon>Basidiomycota</taxon>
        <taxon>Agaricomycotina</taxon>
        <taxon>Agaricomycetes</taxon>
        <taxon>Agaricomycetidae</taxon>
        <taxon>Agaricales</taxon>
        <taxon>Agaricineae</taxon>
        <taxon>Strophariaceae</taxon>
        <taxon>Psilocybe</taxon>
    </lineage>
</organism>
<comment type="catalytic activity">
    <reaction evidence="10">
        <text>pyranose + acceptor = pyranos-2-ulose + reduced acceptor.</text>
        <dbReference type="EC" id="1.1.99.29"/>
    </reaction>
</comment>
<comment type="caution">
    <text evidence="19">The sequence shown here is derived from an EMBL/GenBank/DDBJ whole genome shotgun (WGS) entry which is preliminary data.</text>
</comment>
<evidence type="ECO:0000256" key="12">
    <source>
        <dbReference type="ARBA" id="ARBA00034029"/>
    </source>
</evidence>
<keyword evidence="8 16" id="KW-0274">FAD</keyword>
<keyword evidence="6" id="KW-0964">Secreted</keyword>
<feature type="transmembrane region" description="Helical" evidence="17">
    <location>
        <begin position="12"/>
        <end position="35"/>
    </location>
</feature>
<dbReference type="EC" id="1.1.99.29" evidence="5"/>
<dbReference type="PANTHER" id="PTHR11552:SF147">
    <property type="entry name" value="CHOLINE DEHYDROGENASE, MITOCHONDRIAL"/>
    <property type="match status" value="1"/>
</dbReference>
<evidence type="ECO:0000256" key="17">
    <source>
        <dbReference type="SAM" id="Phobius"/>
    </source>
</evidence>